<evidence type="ECO:0000313" key="3">
    <source>
        <dbReference type="EMBL" id="PHN06730.1"/>
    </source>
</evidence>
<feature type="chain" id="PRO_5012700192" evidence="2">
    <location>
        <begin position="20"/>
        <end position="251"/>
    </location>
</feature>
<dbReference type="SUPFAM" id="SSF48452">
    <property type="entry name" value="TPR-like"/>
    <property type="match status" value="1"/>
</dbReference>
<dbReference type="AlphaFoldDB" id="A0A2D0NEC4"/>
<evidence type="ECO:0000256" key="2">
    <source>
        <dbReference type="SAM" id="SignalP"/>
    </source>
</evidence>
<feature type="repeat" description="TPR" evidence="1">
    <location>
        <begin position="207"/>
        <end position="240"/>
    </location>
</feature>
<dbReference type="Proteomes" id="UP000223913">
    <property type="component" value="Unassembled WGS sequence"/>
</dbReference>
<feature type="signal peptide" evidence="2">
    <location>
        <begin position="1"/>
        <end position="19"/>
    </location>
</feature>
<sequence length="251" mass="27829">MIRITPLLLLLWMSTTVIAQKALTTKSGWAYEVVTPGRGNFLDLNKGIETHNQLVDADNNVLVSTYAVGIPDYQLISDLSGPFQSACEVMKAGGHYKFFIPVADFRATIKGGAKLKLPGDFVVWEVELLRVLPPLPDIAKRIKTSIQSGGVDAAFQEFKSLSTSSNSGVYFGEWEVNEVGYLFLNHNKVDEAISVFDFNVQRHPQSANAHDSLAEAYLKVGKKDMAIRHYRWSLELNPSNANARKVLADIE</sequence>
<dbReference type="InterPro" id="IPR019734">
    <property type="entry name" value="TPR_rpt"/>
</dbReference>
<dbReference type="OrthoDB" id="9784036at2"/>
<name>A0A2D0NEC4_FLAN2</name>
<evidence type="ECO:0000256" key="1">
    <source>
        <dbReference type="PROSITE-ProRule" id="PRU00339"/>
    </source>
</evidence>
<accession>A0A2D0NEC4</accession>
<gene>
    <name evidence="3" type="ORF">CRP01_10575</name>
</gene>
<keyword evidence="1" id="KW-0802">TPR repeat</keyword>
<comment type="caution">
    <text evidence="3">The sequence shown here is derived from an EMBL/GenBank/DDBJ whole genome shotgun (WGS) entry which is preliminary data.</text>
</comment>
<keyword evidence="2" id="KW-0732">Signal</keyword>
<proteinExistence type="predicted"/>
<dbReference type="SUPFAM" id="SSF54534">
    <property type="entry name" value="FKBP-like"/>
    <property type="match status" value="1"/>
</dbReference>
<dbReference type="SMART" id="SM00028">
    <property type="entry name" value="TPR"/>
    <property type="match status" value="1"/>
</dbReference>
<organism evidence="3 4">
    <name type="scientific">Flavilitoribacter nigricans (strain ATCC 23147 / DSM 23189 / NBRC 102662 / NCIMB 1420 / SS-2)</name>
    <name type="common">Lewinella nigricans</name>
    <dbReference type="NCBI Taxonomy" id="1122177"/>
    <lineage>
        <taxon>Bacteria</taxon>
        <taxon>Pseudomonadati</taxon>
        <taxon>Bacteroidota</taxon>
        <taxon>Saprospiria</taxon>
        <taxon>Saprospirales</taxon>
        <taxon>Lewinellaceae</taxon>
        <taxon>Flavilitoribacter</taxon>
    </lineage>
</organism>
<dbReference type="RefSeq" id="WP_099149987.1">
    <property type="nucleotide sequence ID" value="NZ_PDUD01000017.1"/>
</dbReference>
<protein>
    <submittedName>
        <fullName evidence="3">Uncharacterized protein</fullName>
    </submittedName>
</protein>
<dbReference type="InterPro" id="IPR011990">
    <property type="entry name" value="TPR-like_helical_dom_sf"/>
</dbReference>
<reference evidence="3 4" key="1">
    <citation type="submission" date="2017-10" db="EMBL/GenBank/DDBJ databases">
        <title>The draft genome sequence of Lewinella nigricans NBRC 102662.</title>
        <authorList>
            <person name="Wang K."/>
        </authorList>
    </citation>
    <scope>NUCLEOTIDE SEQUENCE [LARGE SCALE GENOMIC DNA]</scope>
    <source>
        <strain evidence="3 4">NBRC 102662</strain>
    </source>
</reference>
<evidence type="ECO:0000313" key="4">
    <source>
        <dbReference type="Proteomes" id="UP000223913"/>
    </source>
</evidence>
<keyword evidence="4" id="KW-1185">Reference proteome</keyword>
<dbReference type="PROSITE" id="PS50005">
    <property type="entry name" value="TPR"/>
    <property type="match status" value="1"/>
</dbReference>
<dbReference type="Gene3D" id="1.25.40.10">
    <property type="entry name" value="Tetratricopeptide repeat domain"/>
    <property type="match status" value="1"/>
</dbReference>
<dbReference type="EMBL" id="PDUD01000017">
    <property type="protein sequence ID" value="PHN06730.1"/>
    <property type="molecule type" value="Genomic_DNA"/>
</dbReference>